<dbReference type="AlphaFoldDB" id="A0A344TFH0"/>
<reference evidence="1 2" key="1">
    <citation type="submission" date="2018-07" db="EMBL/GenBank/DDBJ databases">
        <title>Genome sequencing of Runella.</title>
        <authorList>
            <person name="Baek M.-G."/>
            <person name="Yi H."/>
        </authorList>
    </citation>
    <scope>NUCLEOTIDE SEQUENCE [LARGE SCALE GENOMIC DNA]</scope>
    <source>
        <strain evidence="1 2">HYN0085</strain>
    </source>
</reference>
<proteinExistence type="predicted"/>
<dbReference type="KEGG" id="run:DR864_06425"/>
<evidence type="ECO:0008006" key="3">
    <source>
        <dbReference type="Google" id="ProtNLM"/>
    </source>
</evidence>
<dbReference type="OrthoDB" id="893860at2"/>
<keyword evidence="2" id="KW-1185">Reference proteome</keyword>
<sequence>MATKTILIPTDFCVASLNTLKLALASHIDQPTRVVLIYAEYPDNSITELLFYSAENRIKALVTNEFKEALEIIKNRFEGKLLDISIELLTMNTNGYLNNYLDANKINEIYLPKTYQLKPAKNGFNPLPILKKAKVPVTEIDWGTDYKQSEQEQLIALFI</sequence>
<dbReference type="RefSeq" id="WP_114066177.1">
    <property type="nucleotide sequence ID" value="NZ_CP030850.1"/>
</dbReference>
<evidence type="ECO:0000313" key="1">
    <source>
        <dbReference type="EMBL" id="AXE17391.1"/>
    </source>
</evidence>
<organism evidence="1 2">
    <name type="scientific">Runella rosea</name>
    <dbReference type="NCBI Taxonomy" id="2259595"/>
    <lineage>
        <taxon>Bacteria</taxon>
        <taxon>Pseudomonadati</taxon>
        <taxon>Bacteroidota</taxon>
        <taxon>Cytophagia</taxon>
        <taxon>Cytophagales</taxon>
        <taxon>Spirosomataceae</taxon>
        <taxon>Runella</taxon>
    </lineage>
</organism>
<dbReference type="Proteomes" id="UP000251993">
    <property type="component" value="Chromosome"/>
</dbReference>
<accession>A0A344TFH0</accession>
<evidence type="ECO:0000313" key="2">
    <source>
        <dbReference type="Proteomes" id="UP000251993"/>
    </source>
</evidence>
<name>A0A344TFH0_9BACT</name>
<gene>
    <name evidence="1" type="ORF">DR864_06425</name>
</gene>
<protein>
    <recommendedName>
        <fullName evidence="3">Universal stress protein family protein</fullName>
    </recommendedName>
</protein>
<dbReference type="EMBL" id="CP030850">
    <property type="protein sequence ID" value="AXE17391.1"/>
    <property type="molecule type" value="Genomic_DNA"/>
</dbReference>